<accession>A0AAN5CLM5</accession>
<keyword evidence="4" id="KW-1185">Reference proteome</keyword>
<proteinExistence type="predicted"/>
<feature type="region of interest" description="Disordered" evidence="1">
    <location>
        <begin position="1"/>
        <end position="30"/>
    </location>
</feature>
<dbReference type="EMBL" id="BTRK01000004">
    <property type="protein sequence ID" value="GMR46585.1"/>
    <property type="molecule type" value="Genomic_DNA"/>
</dbReference>
<evidence type="ECO:0000313" key="4">
    <source>
        <dbReference type="Proteomes" id="UP001328107"/>
    </source>
</evidence>
<sequence length="100" mass="11134">MEPPPSYEEAVSCTTSPIPPFPPSSENAAPPYTQFPPIGMVRQRSILAQVHSRPRQEPTRNEPSAFRIRVKKMCNVCCIIPIPCFFIACICAFVIAGRLM</sequence>
<keyword evidence="2" id="KW-0472">Membrane</keyword>
<organism evidence="3 4">
    <name type="scientific">Pristionchus mayeri</name>
    <dbReference type="NCBI Taxonomy" id="1317129"/>
    <lineage>
        <taxon>Eukaryota</taxon>
        <taxon>Metazoa</taxon>
        <taxon>Ecdysozoa</taxon>
        <taxon>Nematoda</taxon>
        <taxon>Chromadorea</taxon>
        <taxon>Rhabditida</taxon>
        <taxon>Rhabditina</taxon>
        <taxon>Diplogasteromorpha</taxon>
        <taxon>Diplogasteroidea</taxon>
        <taxon>Neodiplogasteridae</taxon>
        <taxon>Pristionchus</taxon>
    </lineage>
</organism>
<protein>
    <submittedName>
        <fullName evidence="3">Uncharacterized protein</fullName>
    </submittedName>
</protein>
<evidence type="ECO:0000256" key="1">
    <source>
        <dbReference type="SAM" id="MobiDB-lite"/>
    </source>
</evidence>
<comment type="caution">
    <text evidence="3">The sequence shown here is derived from an EMBL/GenBank/DDBJ whole genome shotgun (WGS) entry which is preliminary data.</text>
</comment>
<keyword evidence="2" id="KW-0812">Transmembrane</keyword>
<feature type="transmembrane region" description="Helical" evidence="2">
    <location>
        <begin position="76"/>
        <end position="96"/>
    </location>
</feature>
<gene>
    <name evidence="3" type="ORF">PMAYCL1PPCAC_16780</name>
</gene>
<dbReference type="Proteomes" id="UP001328107">
    <property type="component" value="Unassembled WGS sequence"/>
</dbReference>
<reference evidence="4" key="1">
    <citation type="submission" date="2022-10" db="EMBL/GenBank/DDBJ databases">
        <title>Genome assembly of Pristionchus species.</title>
        <authorList>
            <person name="Yoshida K."/>
            <person name="Sommer R.J."/>
        </authorList>
    </citation>
    <scope>NUCLEOTIDE SEQUENCE [LARGE SCALE GENOMIC DNA]</scope>
    <source>
        <strain evidence="4">RS5460</strain>
    </source>
</reference>
<evidence type="ECO:0000313" key="3">
    <source>
        <dbReference type="EMBL" id="GMR46585.1"/>
    </source>
</evidence>
<evidence type="ECO:0000256" key="2">
    <source>
        <dbReference type="SAM" id="Phobius"/>
    </source>
</evidence>
<name>A0AAN5CLM5_9BILA</name>
<keyword evidence="2" id="KW-1133">Transmembrane helix</keyword>
<dbReference type="AlphaFoldDB" id="A0AAN5CLM5"/>